<comment type="caution">
    <text evidence="5">The sequence shown here is derived from an EMBL/GenBank/DDBJ whole genome shotgun (WGS) entry which is preliminary data.</text>
</comment>
<dbReference type="Pfam" id="PF04072">
    <property type="entry name" value="LCM"/>
    <property type="match status" value="1"/>
</dbReference>
<evidence type="ECO:0000256" key="1">
    <source>
        <dbReference type="ARBA" id="ARBA00008138"/>
    </source>
</evidence>
<evidence type="ECO:0000313" key="5">
    <source>
        <dbReference type="EMBL" id="NYZ69806.1"/>
    </source>
</evidence>
<proteinExistence type="inferred from homology"/>
<dbReference type="Gene3D" id="3.40.50.150">
    <property type="entry name" value="Vaccinia Virus protein VP39"/>
    <property type="match status" value="1"/>
</dbReference>
<evidence type="ECO:0000256" key="2">
    <source>
        <dbReference type="ARBA" id="ARBA00022603"/>
    </source>
</evidence>
<dbReference type="SUPFAM" id="SSF53335">
    <property type="entry name" value="S-adenosyl-L-methionine-dependent methyltransferases"/>
    <property type="match status" value="1"/>
</dbReference>
<name>A0A853IPI0_9GAMM</name>
<reference evidence="5 6" key="1">
    <citation type="submission" date="2020-07" db="EMBL/GenBank/DDBJ databases">
        <title>Endozoicomonas sp. nov., isolated from sediment.</title>
        <authorList>
            <person name="Gu T."/>
        </authorList>
    </citation>
    <scope>NUCLEOTIDE SEQUENCE [LARGE SCALE GENOMIC DNA]</scope>
    <source>
        <strain evidence="5 6">SM1973</strain>
    </source>
</reference>
<dbReference type="PANTHER" id="PTHR43619">
    <property type="entry name" value="S-ADENOSYL-L-METHIONINE-DEPENDENT METHYLTRANSFERASE YKTD-RELATED"/>
    <property type="match status" value="1"/>
</dbReference>
<keyword evidence="3 5" id="KW-0808">Transferase</keyword>
<dbReference type="NCBIfam" id="TIGR00027">
    <property type="entry name" value="mthyl_TIGR00027"/>
    <property type="match status" value="1"/>
</dbReference>
<comment type="function">
    <text evidence="4">Exhibits S-adenosyl-L-methionine-dependent methyltransferase activity.</text>
</comment>
<keyword evidence="2 4" id="KW-0489">Methyltransferase</keyword>
<sequence>MGSIERTALWVAGMRAVESEGENPLFHDPFAQLLVDDDSFIDELRSTATNEKVMPPAIQVRTRWLDDEITLAAKNGMFQVVSLAAGMDARVYRLELPRNTRYFEVDYENVLDHKNTKLEHVVSKCEYIPLAMNLELDWPAELKKIGFDTEIPTVWVIEGLLCYLKEEYVKLLFSRVSELSAKGSICLFDVIGLSMLNSPNAKVLHDMAQQFGTDEPERIVEPLGWDVDVCTIAAMGHKLNRWPFPLAPRGIPGVPQSFLVKAVKT</sequence>
<dbReference type="InterPro" id="IPR011610">
    <property type="entry name" value="SAM_mthyl_Trfase_ML2640-like"/>
</dbReference>
<evidence type="ECO:0000256" key="4">
    <source>
        <dbReference type="RuleBase" id="RU362030"/>
    </source>
</evidence>
<dbReference type="GO" id="GO:0008168">
    <property type="term" value="F:methyltransferase activity"/>
    <property type="evidence" value="ECO:0007669"/>
    <property type="project" value="UniProtKB-UniRule"/>
</dbReference>
<dbReference type="GO" id="GO:0032259">
    <property type="term" value="P:methylation"/>
    <property type="evidence" value="ECO:0007669"/>
    <property type="project" value="UniProtKB-KW"/>
</dbReference>
<keyword evidence="4" id="KW-0949">S-adenosyl-L-methionine</keyword>
<evidence type="ECO:0000313" key="6">
    <source>
        <dbReference type="Proteomes" id="UP000569732"/>
    </source>
</evidence>
<dbReference type="RefSeq" id="WP_180571779.1">
    <property type="nucleotide sequence ID" value="NZ_JACCKB010000152.1"/>
</dbReference>
<dbReference type="InterPro" id="IPR029063">
    <property type="entry name" value="SAM-dependent_MTases_sf"/>
</dbReference>
<dbReference type="EC" id="2.1.1.-" evidence="4"/>
<dbReference type="AlphaFoldDB" id="A0A853IPI0"/>
<accession>A0A853IPI0</accession>
<protein>
    <recommendedName>
        <fullName evidence="4">S-adenosyl-L-methionine-dependent methyltransferase</fullName>
        <ecNumber evidence="4">2.1.1.-</ecNumber>
    </recommendedName>
</protein>
<dbReference type="InterPro" id="IPR007213">
    <property type="entry name" value="Ppm1/Ppm2/Tcmp"/>
</dbReference>
<dbReference type="PANTHER" id="PTHR43619:SF2">
    <property type="entry name" value="S-ADENOSYL-L-METHIONINE-DEPENDENT METHYLTRANSFERASES SUPERFAMILY PROTEIN"/>
    <property type="match status" value="1"/>
</dbReference>
<comment type="similarity">
    <text evidence="1 4">Belongs to the UPF0677 family.</text>
</comment>
<keyword evidence="6" id="KW-1185">Reference proteome</keyword>
<dbReference type="Proteomes" id="UP000569732">
    <property type="component" value="Unassembled WGS sequence"/>
</dbReference>
<gene>
    <name evidence="5" type="ORF">H0A36_27725</name>
</gene>
<dbReference type="EMBL" id="JACCKB010000152">
    <property type="protein sequence ID" value="NYZ69806.1"/>
    <property type="molecule type" value="Genomic_DNA"/>
</dbReference>
<evidence type="ECO:0000256" key="3">
    <source>
        <dbReference type="ARBA" id="ARBA00022679"/>
    </source>
</evidence>
<organism evidence="5 6">
    <name type="scientific">Spartinivicinus marinus</name>
    <dbReference type="NCBI Taxonomy" id="2994442"/>
    <lineage>
        <taxon>Bacteria</taxon>
        <taxon>Pseudomonadati</taxon>
        <taxon>Pseudomonadota</taxon>
        <taxon>Gammaproteobacteria</taxon>
        <taxon>Oceanospirillales</taxon>
        <taxon>Zooshikellaceae</taxon>
        <taxon>Spartinivicinus</taxon>
    </lineage>
</organism>